<proteinExistence type="predicted"/>
<dbReference type="SUPFAM" id="SSF53756">
    <property type="entry name" value="UDP-Glycosyltransferase/glycogen phosphorylase"/>
    <property type="match status" value="1"/>
</dbReference>
<dbReference type="GO" id="GO:1901137">
    <property type="term" value="P:carbohydrate derivative biosynthetic process"/>
    <property type="evidence" value="ECO:0007669"/>
    <property type="project" value="UniProtKB-ARBA"/>
</dbReference>
<dbReference type="PANTHER" id="PTHR45947:SF3">
    <property type="entry name" value="SULFOQUINOVOSYL TRANSFERASE SQD2"/>
    <property type="match status" value="1"/>
</dbReference>
<keyword evidence="1" id="KW-0328">Glycosyltransferase</keyword>
<dbReference type="AlphaFoldDB" id="A0A1Q5Q5J1"/>
<reference evidence="5" key="1">
    <citation type="submission" date="2016-12" db="EMBL/GenBank/DDBJ databases">
        <authorList>
            <person name="Meng X."/>
        </authorList>
    </citation>
    <scope>NUCLEOTIDE SEQUENCE [LARGE SCALE GENOMIC DNA]</scope>
    <source>
        <strain evidence="5">DSM 19116</strain>
    </source>
</reference>
<accession>A0A1Q5Q5J1</accession>
<name>A0A1Q5Q5J1_9ACTO</name>
<dbReference type="GO" id="GO:0016758">
    <property type="term" value="F:hexosyltransferase activity"/>
    <property type="evidence" value="ECO:0007669"/>
    <property type="project" value="TreeGrafter"/>
</dbReference>
<organism evidence="4 5">
    <name type="scientific">Bowdeniella nasicola</name>
    <dbReference type="NCBI Taxonomy" id="208480"/>
    <lineage>
        <taxon>Bacteria</taxon>
        <taxon>Bacillati</taxon>
        <taxon>Actinomycetota</taxon>
        <taxon>Actinomycetes</taxon>
        <taxon>Actinomycetales</taxon>
        <taxon>Actinomycetaceae</taxon>
        <taxon>Bowdeniella</taxon>
    </lineage>
</organism>
<evidence type="ECO:0000313" key="4">
    <source>
        <dbReference type="EMBL" id="OKL54972.1"/>
    </source>
</evidence>
<evidence type="ECO:0000313" key="5">
    <source>
        <dbReference type="Proteomes" id="UP000185628"/>
    </source>
</evidence>
<dbReference type="InterPro" id="IPR050194">
    <property type="entry name" value="Glycosyltransferase_grp1"/>
</dbReference>
<sequence length="386" mass="41159">MPEASAASFRLEAVEKALTAQGADVRVITSKPPSSAPTVSFEPNIVRVPVLRDKSDYLRGYLPYMSFDLQASFRALIGSKPDVALVEPPPTTGSFMRLVSLLRRFPYVWYAADVWSDASENTGAPNVVVRAVKMMESFAISGASGVVAVSDGVAKRVRELGGRNVLVQPNGADTELFNPSGRQLTTEELAVAGVKHPYFIYAGTASEWQGAEIFVEAFSKVLDQYPDTQIVFLARGSQVPRIEEQAASLATATGITNPVVVLEPVGPEEAAAWQRGAIGALVSIVPGLGYDFAYPTKVLTALASGTPVVYAGAGPATVDITNHQLGEVAEFSADKVASSMLKVRRSAATDAERERLAEWVQDHKSMSAMGEAVASFVLSCARSERS</sequence>
<gene>
    <name evidence="4" type="ORF">BSZ39_01400</name>
</gene>
<dbReference type="InterPro" id="IPR028098">
    <property type="entry name" value="Glyco_trans_4-like_N"/>
</dbReference>
<dbReference type="Pfam" id="PF13692">
    <property type="entry name" value="Glyco_trans_1_4"/>
    <property type="match status" value="1"/>
</dbReference>
<dbReference type="EMBL" id="MQVR01000004">
    <property type="protein sequence ID" value="OKL54972.1"/>
    <property type="molecule type" value="Genomic_DNA"/>
</dbReference>
<dbReference type="Gene3D" id="3.40.50.2000">
    <property type="entry name" value="Glycogen Phosphorylase B"/>
    <property type="match status" value="2"/>
</dbReference>
<keyword evidence="2" id="KW-0808">Transferase</keyword>
<dbReference type="Pfam" id="PF13579">
    <property type="entry name" value="Glyco_trans_4_4"/>
    <property type="match status" value="1"/>
</dbReference>
<comment type="caution">
    <text evidence="4">The sequence shown here is derived from an EMBL/GenBank/DDBJ whole genome shotgun (WGS) entry which is preliminary data.</text>
</comment>
<protein>
    <recommendedName>
        <fullName evidence="3">Glycosyltransferase subfamily 4-like N-terminal domain-containing protein</fullName>
    </recommendedName>
</protein>
<evidence type="ECO:0000259" key="3">
    <source>
        <dbReference type="Pfam" id="PF13579"/>
    </source>
</evidence>
<feature type="domain" description="Glycosyltransferase subfamily 4-like N-terminal" evidence="3">
    <location>
        <begin position="13"/>
        <end position="171"/>
    </location>
</feature>
<dbReference type="PANTHER" id="PTHR45947">
    <property type="entry name" value="SULFOQUINOVOSYL TRANSFERASE SQD2"/>
    <property type="match status" value="1"/>
</dbReference>
<keyword evidence="5" id="KW-1185">Reference proteome</keyword>
<evidence type="ECO:0000256" key="2">
    <source>
        <dbReference type="ARBA" id="ARBA00022679"/>
    </source>
</evidence>
<dbReference type="Proteomes" id="UP000185628">
    <property type="component" value="Unassembled WGS sequence"/>
</dbReference>
<evidence type="ECO:0000256" key="1">
    <source>
        <dbReference type="ARBA" id="ARBA00022676"/>
    </source>
</evidence>